<protein>
    <submittedName>
        <fullName evidence="1">Uncharacterized protein</fullName>
    </submittedName>
</protein>
<sequence>MLVHPLQRKEFETWIGNSSIKEPERKNFFNWIVNSPVQIYIPRIPPVGCSISAGWCIGDYNGYVFDITVSIDHFDWMSYINKEYKYISIDSEVINYLNWIGDIPTSRFSIDQRTGYFDKKAHKKISVYLIKEDEKFYEIEAEKKAS</sequence>
<dbReference type="STRING" id="167546.P9301_00571"/>
<dbReference type="EMBL" id="CP000576">
    <property type="protein sequence ID" value="ABO16680.1"/>
    <property type="molecule type" value="Genomic_DNA"/>
</dbReference>
<organism evidence="1 2">
    <name type="scientific">Prochlorococcus marinus (strain MIT 9301)</name>
    <dbReference type="NCBI Taxonomy" id="167546"/>
    <lineage>
        <taxon>Bacteria</taxon>
        <taxon>Bacillati</taxon>
        <taxon>Cyanobacteriota</taxon>
        <taxon>Cyanophyceae</taxon>
        <taxon>Synechococcales</taxon>
        <taxon>Prochlorococcaceae</taxon>
        <taxon>Prochlorococcus</taxon>
    </lineage>
</organism>
<dbReference type="HOGENOM" id="CLU_1601235_0_0_3"/>
<proteinExistence type="predicted"/>
<gene>
    <name evidence="1" type="ordered locus">P9301_00571</name>
</gene>
<dbReference type="RefSeq" id="WP_011862085.1">
    <property type="nucleotide sequence ID" value="NC_009091.1"/>
</dbReference>
<dbReference type="Proteomes" id="UP000001430">
    <property type="component" value="Chromosome"/>
</dbReference>
<dbReference type="KEGG" id="pmg:P9301_00571"/>
<dbReference type="OrthoDB" id="540109at2"/>
<accession>A3PAA5</accession>
<evidence type="ECO:0000313" key="1">
    <source>
        <dbReference type="EMBL" id="ABO16680.1"/>
    </source>
</evidence>
<reference evidence="1 2" key="1">
    <citation type="journal article" date="2007" name="PLoS Genet.">
        <title>Patterns and implications of gene gain and loss in the evolution of Prochlorococcus.</title>
        <authorList>
            <person name="Kettler G.C."/>
            <person name="Martiny A.C."/>
            <person name="Huang K."/>
            <person name="Zucker J."/>
            <person name="Coleman M.L."/>
            <person name="Rodrigue S."/>
            <person name="Chen F."/>
            <person name="Lapidus A."/>
            <person name="Ferriera S."/>
            <person name="Johnson J."/>
            <person name="Steglich C."/>
            <person name="Church G.M."/>
            <person name="Richardson P."/>
            <person name="Chisholm S.W."/>
        </authorList>
    </citation>
    <scope>NUCLEOTIDE SEQUENCE [LARGE SCALE GENOMIC DNA]</scope>
    <source>
        <strain evidence="1 2">MIT 9301</strain>
    </source>
</reference>
<keyword evidence="2" id="KW-1185">Reference proteome</keyword>
<dbReference type="AlphaFoldDB" id="A3PAA5"/>
<evidence type="ECO:0000313" key="2">
    <source>
        <dbReference type="Proteomes" id="UP000001430"/>
    </source>
</evidence>
<name>A3PAA5_PROM0</name>